<gene>
    <name evidence="1" type="ORF">MTP16_25420</name>
</gene>
<name>A0ABY4BJP0_9BACT</name>
<reference evidence="1 2" key="1">
    <citation type="submission" date="2022-03" db="EMBL/GenBank/DDBJ databases">
        <title>Hymenobactersp. isolated from the air.</title>
        <authorList>
            <person name="Won M."/>
            <person name="Kwon S.-W."/>
        </authorList>
    </citation>
    <scope>NUCLEOTIDE SEQUENCE [LARGE SCALE GENOMIC DNA]</scope>
    <source>
        <strain evidence="1 2">KACC 22596</strain>
        <plasmid evidence="1 2">unnamed4</plasmid>
    </source>
</reference>
<accession>A0ABY4BJP0</accession>
<evidence type="ECO:0000313" key="2">
    <source>
        <dbReference type="Proteomes" id="UP000831390"/>
    </source>
</evidence>
<keyword evidence="1" id="KW-0614">Plasmid</keyword>
<dbReference type="SUPFAM" id="SSF111069">
    <property type="entry name" value="Hypothetical protein yfbM"/>
    <property type="match status" value="1"/>
</dbReference>
<protein>
    <submittedName>
        <fullName evidence="1">YfbM family protein</fullName>
    </submittedName>
</protein>
<geneLocation type="plasmid" evidence="1 2">
    <name>unnamed4</name>
</geneLocation>
<dbReference type="InterPro" id="IPR035944">
    <property type="entry name" value="YfbM-like_sf"/>
</dbReference>
<dbReference type="InterPro" id="IPR015068">
    <property type="entry name" value="DUF1877"/>
</dbReference>
<sequence length="179" mass="19580">MGQIASLFCLDEAGFQQVAANPESVAIPPLALASEGFNKTFMGLQFVLAKGRPPEQAALLGQLFEPVTHVGAEIDYDQIDWENLSADVPLEGTAVYYHDPATVQALAHVLATVTDDAFCQAFNPDELNREGVYPGGVWNREVDENIGYNARDLLEELHHLQHFFALASAGQHYCICYVG</sequence>
<dbReference type="RefSeq" id="WP_243521037.1">
    <property type="nucleotide sequence ID" value="NZ_CP094538.1"/>
</dbReference>
<dbReference type="Pfam" id="PF08974">
    <property type="entry name" value="DUF1877"/>
    <property type="match status" value="1"/>
</dbReference>
<dbReference type="Proteomes" id="UP000831390">
    <property type="component" value="Plasmid unnamed4"/>
</dbReference>
<evidence type="ECO:0000313" key="1">
    <source>
        <dbReference type="EMBL" id="UOE36820.1"/>
    </source>
</evidence>
<organism evidence="1 2">
    <name type="scientific">Hymenobacter monticola</name>
    <dbReference type="NCBI Taxonomy" id="1705399"/>
    <lineage>
        <taxon>Bacteria</taxon>
        <taxon>Pseudomonadati</taxon>
        <taxon>Bacteroidota</taxon>
        <taxon>Cytophagia</taxon>
        <taxon>Cytophagales</taxon>
        <taxon>Hymenobacteraceae</taxon>
        <taxon>Hymenobacter</taxon>
    </lineage>
</organism>
<proteinExistence type="predicted"/>
<keyword evidence="2" id="KW-1185">Reference proteome</keyword>
<dbReference type="Gene3D" id="3.40.1760.10">
    <property type="entry name" value="YfbM-like super family"/>
    <property type="match status" value="1"/>
</dbReference>
<dbReference type="EMBL" id="CP094538">
    <property type="protein sequence ID" value="UOE36820.1"/>
    <property type="molecule type" value="Genomic_DNA"/>
</dbReference>